<dbReference type="GO" id="GO:0015627">
    <property type="term" value="C:type II protein secretion system complex"/>
    <property type="evidence" value="ECO:0007669"/>
    <property type="project" value="InterPro"/>
</dbReference>
<dbReference type="InterPro" id="IPR045584">
    <property type="entry name" value="Pilin-like"/>
</dbReference>
<gene>
    <name evidence="3" type="ORF">HELGO_WM8132</name>
</gene>
<keyword evidence="2" id="KW-0472">Membrane</keyword>
<dbReference type="InterPro" id="IPR000983">
    <property type="entry name" value="Bac_GSPG_pilin"/>
</dbReference>
<dbReference type="Pfam" id="PF07963">
    <property type="entry name" value="N_methyl"/>
    <property type="match status" value="1"/>
</dbReference>
<organism evidence="3">
    <name type="scientific">uncultured Sulfurovum sp</name>
    <dbReference type="NCBI Taxonomy" id="269237"/>
    <lineage>
        <taxon>Bacteria</taxon>
        <taxon>Pseudomonadati</taxon>
        <taxon>Campylobacterota</taxon>
        <taxon>Epsilonproteobacteria</taxon>
        <taxon>Campylobacterales</taxon>
        <taxon>Sulfurovaceae</taxon>
        <taxon>Sulfurovum</taxon>
        <taxon>environmental samples</taxon>
    </lineage>
</organism>
<evidence type="ECO:0000313" key="3">
    <source>
        <dbReference type="EMBL" id="CAA6817713.1"/>
    </source>
</evidence>
<sequence length="153" mass="16468">MKNQKSKQAFTMIELIFVIVVIGILAAVAIPRLAATRDDAEISKARVTVASIRNALSMERQKRILRGDFTPITSVGSGTNVFDVFSADKDNNKEEVLEYALKSSTSKGHWSVSGTGATTEYKFNSSAAGNPIFIITDGKFVCKTAGSCDALID</sequence>
<name>A0A6S6TPC3_9BACT</name>
<dbReference type="EMBL" id="CACVAX010000050">
    <property type="protein sequence ID" value="CAA6817713.1"/>
    <property type="molecule type" value="Genomic_DNA"/>
</dbReference>
<protein>
    <submittedName>
        <fullName evidence="3">Type II secretion envelope pseudopilin protein (PulG,guides folded protein to PulD in outer membrane)</fullName>
    </submittedName>
</protein>
<dbReference type="SUPFAM" id="SSF54523">
    <property type="entry name" value="Pili subunits"/>
    <property type="match status" value="1"/>
</dbReference>
<reference evidence="3" key="1">
    <citation type="submission" date="2020-01" db="EMBL/GenBank/DDBJ databases">
        <authorList>
            <person name="Meier V. D."/>
            <person name="Meier V D."/>
        </authorList>
    </citation>
    <scope>NUCLEOTIDE SEQUENCE</scope>
    <source>
        <strain evidence="3">HLG_WM_MAG_04</strain>
    </source>
</reference>
<keyword evidence="2" id="KW-1133">Transmembrane helix</keyword>
<dbReference type="NCBIfam" id="TIGR02532">
    <property type="entry name" value="IV_pilin_GFxxxE"/>
    <property type="match status" value="1"/>
</dbReference>
<accession>A0A6S6TPC3</accession>
<dbReference type="GO" id="GO:0015628">
    <property type="term" value="P:protein secretion by the type II secretion system"/>
    <property type="evidence" value="ECO:0007669"/>
    <property type="project" value="InterPro"/>
</dbReference>
<dbReference type="InterPro" id="IPR012902">
    <property type="entry name" value="N_methyl_site"/>
</dbReference>
<evidence type="ECO:0000256" key="2">
    <source>
        <dbReference type="SAM" id="Phobius"/>
    </source>
</evidence>
<dbReference type="Gene3D" id="3.30.700.10">
    <property type="entry name" value="Glycoprotein, Type 4 Pilin"/>
    <property type="match status" value="1"/>
</dbReference>
<keyword evidence="2" id="KW-0812">Transmembrane</keyword>
<dbReference type="PRINTS" id="PR00813">
    <property type="entry name" value="BCTERIALGSPG"/>
</dbReference>
<keyword evidence="1" id="KW-0488">Methylation</keyword>
<evidence type="ECO:0000256" key="1">
    <source>
        <dbReference type="ARBA" id="ARBA00022481"/>
    </source>
</evidence>
<dbReference type="AlphaFoldDB" id="A0A6S6TPC3"/>
<feature type="transmembrane region" description="Helical" evidence="2">
    <location>
        <begin position="12"/>
        <end position="34"/>
    </location>
</feature>
<proteinExistence type="predicted"/>